<dbReference type="GO" id="GO:0020037">
    <property type="term" value="F:heme binding"/>
    <property type="evidence" value="ECO:0007669"/>
    <property type="project" value="InterPro"/>
</dbReference>
<keyword evidence="4" id="KW-1133">Transmembrane helix</keyword>
<feature type="transmembrane region" description="Helical" evidence="4">
    <location>
        <begin position="18"/>
        <end position="37"/>
    </location>
</feature>
<keyword evidence="2 3" id="KW-0408">Iron</keyword>
<dbReference type="Gene3D" id="1.10.630.10">
    <property type="entry name" value="Cytochrome P450"/>
    <property type="match status" value="1"/>
</dbReference>
<dbReference type="Proteomes" id="UP000271974">
    <property type="component" value="Unassembled WGS sequence"/>
</dbReference>
<dbReference type="PRINTS" id="PR00463">
    <property type="entry name" value="EP450I"/>
</dbReference>
<evidence type="ECO:0000256" key="2">
    <source>
        <dbReference type="PIRSR" id="PIRSR602401-1"/>
    </source>
</evidence>
<dbReference type="PROSITE" id="PS00086">
    <property type="entry name" value="CYTOCHROME_P450"/>
    <property type="match status" value="1"/>
</dbReference>
<dbReference type="PRINTS" id="PR00385">
    <property type="entry name" value="P450"/>
</dbReference>
<sequence>MMFEFGFNQQYSSGKTWAFFYLAVTTVIVIVVLHRLFKAFKKFQYFRSLPQDKNFSFLLGNIQNIPKDPEARINYGRSKMDNIDPKLNCMWMGPFDPVIVVYHPDTIKAILKSSAPKSRGFARIYEMLLPWIGEGLIVSNGNVWQRSRRLLTPAFHFDILKPYIEIDNKAADKLLKKLEPFATSGEALDIYPLLTLCTLEVILKCALSYDVDIQAKSHDPYAQSTRQLTEIFTIRTRTPWYWPTFIFKRTEVGQTFFQCCDFVHNMADEIIQKRKKELEKEENKPQKRHLDFIDILLMARDEDGKAMTTQEIRSEVDTFMFAGHDTTASGTMWFLYCLAKNPEYQIKVQEEVDALLDGRDSDHILWSDLPELPTLALCLKESMRLYPPVPFIQRELTEETVIDGHTIPKGTLASVSIIHLHVNPTVWEDRDVFRPERFKWEEAKKRDTFSYVPFSAGPRNCIGQHFAVDEIKVLTSRILRKFTLELVPERPPPVRFAQATLQSHNGMWLKLKHRTE</sequence>
<organism evidence="5 6">
    <name type="scientific">Elysia chlorotica</name>
    <name type="common">Eastern emerald elysia</name>
    <name type="synonym">Sea slug</name>
    <dbReference type="NCBI Taxonomy" id="188477"/>
    <lineage>
        <taxon>Eukaryota</taxon>
        <taxon>Metazoa</taxon>
        <taxon>Spiralia</taxon>
        <taxon>Lophotrochozoa</taxon>
        <taxon>Mollusca</taxon>
        <taxon>Gastropoda</taxon>
        <taxon>Heterobranchia</taxon>
        <taxon>Euthyneura</taxon>
        <taxon>Panpulmonata</taxon>
        <taxon>Sacoglossa</taxon>
        <taxon>Placobranchoidea</taxon>
        <taxon>Plakobranchidae</taxon>
        <taxon>Elysia</taxon>
    </lineage>
</organism>
<evidence type="ECO:0000256" key="4">
    <source>
        <dbReference type="SAM" id="Phobius"/>
    </source>
</evidence>
<keyword evidence="2 3" id="KW-0479">Metal-binding</keyword>
<dbReference type="GO" id="GO:0005506">
    <property type="term" value="F:iron ion binding"/>
    <property type="evidence" value="ECO:0007669"/>
    <property type="project" value="InterPro"/>
</dbReference>
<dbReference type="PANTHER" id="PTHR24291">
    <property type="entry name" value="CYTOCHROME P450 FAMILY 4"/>
    <property type="match status" value="1"/>
</dbReference>
<feature type="binding site" description="axial binding residue" evidence="2">
    <location>
        <position position="461"/>
    </location>
    <ligand>
        <name>heme</name>
        <dbReference type="ChEBI" id="CHEBI:30413"/>
    </ligand>
    <ligandPart>
        <name>Fe</name>
        <dbReference type="ChEBI" id="CHEBI:18248"/>
    </ligandPart>
</feature>
<evidence type="ECO:0000313" key="6">
    <source>
        <dbReference type="Proteomes" id="UP000271974"/>
    </source>
</evidence>
<protein>
    <recommendedName>
        <fullName evidence="7">Cytochrome P450</fullName>
    </recommendedName>
</protein>
<keyword evidence="6" id="KW-1185">Reference proteome</keyword>
<reference evidence="5 6" key="1">
    <citation type="submission" date="2019-01" db="EMBL/GenBank/DDBJ databases">
        <title>A draft genome assembly of the solar-powered sea slug Elysia chlorotica.</title>
        <authorList>
            <person name="Cai H."/>
            <person name="Li Q."/>
            <person name="Fang X."/>
            <person name="Li J."/>
            <person name="Curtis N.E."/>
            <person name="Altenburger A."/>
            <person name="Shibata T."/>
            <person name="Feng M."/>
            <person name="Maeda T."/>
            <person name="Schwartz J.A."/>
            <person name="Shigenobu S."/>
            <person name="Lundholm N."/>
            <person name="Nishiyama T."/>
            <person name="Yang H."/>
            <person name="Hasebe M."/>
            <person name="Li S."/>
            <person name="Pierce S.K."/>
            <person name="Wang J."/>
        </authorList>
    </citation>
    <scope>NUCLEOTIDE SEQUENCE [LARGE SCALE GENOMIC DNA]</scope>
    <source>
        <strain evidence="5">EC2010</strain>
        <tissue evidence="5">Whole organism of an adult</tissue>
    </source>
</reference>
<dbReference type="GO" id="GO:0004497">
    <property type="term" value="F:monooxygenase activity"/>
    <property type="evidence" value="ECO:0007669"/>
    <property type="project" value="UniProtKB-KW"/>
</dbReference>
<dbReference type="InterPro" id="IPR036396">
    <property type="entry name" value="Cyt_P450_sf"/>
</dbReference>
<evidence type="ECO:0008006" key="7">
    <source>
        <dbReference type="Google" id="ProtNLM"/>
    </source>
</evidence>
<dbReference type="Pfam" id="PF00067">
    <property type="entry name" value="p450"/>
    <property type="match status" value="1"/>
</dbReference>
<dbReference type="CDD" id="cd20659">
    <property type="entry name" value="CYP4B_4F-like"/>
    <property type="match status" value="1"/>
</dbReference>
<dbReference type="InterPro" id="IPR050196">
    <property type="entry name" value="Cytochrome_P450_Monoox"/>
</dbReference>
<dbReference type="EMBL" id="RQTK01000522">
    <property type="protein sequence ID" value="RUS78260.1"/>
    <property type="molecule type" value="Genomic_DNA"/>
</dbReference>
<evidence type="ECO:0000256" key="3">
    <source>
        <dbReference type="RuleBase" id="RU000461"/>
    </source>
</evidence>
<accession>A0A3S1B2F9</accession>
<dbReference type="GO" id="GO:0016705">
    <property type="term" value="F:oxidoreductase activity, acting on paired donors, with incorporation or reduction of molecular oxygen"/>
    <property type="evidence" value="ECO:0007669"/>
    <property type="project" value="InterPro"/>
</dbReference>
<dbReference type="InterPro" id="IPR017972">
    <property type="entry name" value="Cyt_P450_CS"/>
</dbReference>
<dbReference type="InterPro" id="IPR001128">
    <property type="entry name" value="Cyt_P450"/>
</dbReference>
<name>A0A3S1B2F9_ELYCH</name>
<keyword evidence="4" id="KW-0472">Membrane</keyword>
<keyword evidence="3" id="KW-0503">Monooxygenase</keyword>
<dbReference type="PANTHER" id="PTHR24291:SF201">
    <property type="entry name" value="CYTOCHROME P450, FAMILY 4, SUBFAMILY B, POLYPEPTIDE 7"/>
    <property type="match status" value="1"/>
</dbReference>
<proteinExistence type="inferred from homology"/>
<dbReference type="STRING" id="188477.A0A3S1B2F9"/>
<dbReference type="AlphaFoldDB" id="A0A3S1B2F9"/>
<comment type="similarity">
    <text evidence="1 3">Belongs to the cytochrome P450 family.</text>
</comment>
<comment type="caution">
    <text evidence="5">The sequence shown here is derived from an EMBL/GenBank/DDBJ whole genome shotgun (WGS) entry which is preliminary data.</text>
</comment>
<dbReference type="InterPro" id="IPR002401">
    <property type="entry name" value="Cyt_P450_E_grp-I"/>
</dbReference>
<keyword evidence="3" id="KW-0560">Oxidoreductase</keyword>
<evidence type="ECO:0000313" key="5">
    <source>
        <dbReference type="EMBL" id="RUS78260.1"/>
    </source>
</evidence>
<dbReference type="OrthoDB" id="1470350at2759"/>
<dbReference type="SUPFAM" id="SSF48264">
    <property type="entry name" value="Cytochrome P450"/>
    <property type="match status" value="1"/>
</dbReference>
<keyword evidence="4" id="KW-0812">Transmembrane</keyword>
<comment type="cofactor">
    <cofactor evidence="2">
        <name>heme</name>
        <dbReference type="ChEBI" id="CHEBI:30413"/>
    </cofactor>
</comment>
<keyword evidence="2 3" id="KW-0349">Heme</keyword>
<evidence type="ECO:0000256" key="1">
    <source>
        <dbReference type="ARBA" id="ARBA00010617"/>
    </source>
</evidence>
<gene>
    <name evidence="5" type="ORF">EGW08_013976</name>
</gene>